<sequence>MSDCREPKTVERIAPVAISDGMNVGEGFRAIARNCLDQLGTAMTLVTTEGDHEAIHQCRVAISRLRIALALFGPAVDQAEAKRQRRRLRRLAHALAPARDLDVLIERIAPEGSVQLVSHLAVLRDEEVSRAAACLARPDTIHTLTVLRAWLDKQEAAGALEPFAAKALDRYRKSLPRKRRRLRAMDDGELHRLRLKVKRLRYATGFLAPVFRNADAAPHEHLLARLQDKLGTLHDMAVAHSGVAVEDLAPEYNAELRALLTHKGASRGKLLRSISRLLKRHRHAPRWWRDETGETDGTSPPASPDSSLSA</sequence>
<evidence type="ECO:0000313" key="4">
    <source>
        <dbReference type="Proteomes" id="UP000004728"/>
    </source>
</evidence>
<dbReference type="PROSITE" id="PS51708">
    <property type="entry name" value="CHAD"/>
    <property type="match status" value="1"/>
</dbReference>
<evidence type="ECO:0000259" key="2">
    <source>
        <dbReference type="PROSITE" id="PS51708"/>
    </source>
</evidence>
<keyword evidence="4" id="KW-1185">Reference proteome</keyword>
<gene>
    <name evidence="3" type="ORF">Y88_1073</name>
</gene>
<dbReference type="PANTHER" id="PTHR39339">
    <property type="entry name" value="SLR1444 PROTEIN"/>
    <property type="match status" value="1"/>
</dbReference>
<dbReference type="Gene3D" id="1.40.20.10">
    <property type="entry name" value="CHAD domain"/>
    <property type="match status" value="1"/>
</dbReference>
<dbReference type="HOGENOM" id="CLU_949049_0_0_5"/>
<name>F1Z8L4_9SPHN</name>
<dbReference type="OrthoDB" id="9777271at2"/>
<dbReference type="PANTHER" id="PTHR39339:SF1">
    <property type="entry name" value="CHAD DOMAIN-CONTAINING PROTEIN"/>
    <property type="match status" value="1"/>
</dbReference>
<evidence type="ECO:0000256" key="1">
    <source>
        <dbReference type="SAM" id="MobiDB-lite"/>
    </source>
</evidence>
<dbReference type="eggNOG" id="COG5607">
    <property type="taxonomic scope" value="Bacteria"/>
</dbReference>
<dbReference type="EMBL" id="AEWJ01000037">
    <property type="protein sequence ID" value="EGD59011.1"/>
    <property type="molecule type" value="Genomic_DNA"/>
</dbReference>
<dbReference type="RefSeq" id="WP_008065738.1">
    <property type="nucleotide sequence ID" value="NZ_AQWK01000001.1"/>
</dbReference>
<proteinExistence type="predicted"/>
<dbReference type="Proteomes" id="UP000004728">
    <property type="component" value="Unassembled WGS sequence"/>
</dbReference>
<feature type="domain" description="CHAD" evidence="2">
    <location>
        <begin position="21"/>
        <end position="293"/>
    </location>
</feature>
<dbReference type="SMART" id="SM00880">
    <property type="entry name" value="CHAD"/>
    <property type="match status" value="1"/>
</dbReference>
<comment type="caution">
    <text evidence="3">The sequence shown here is derived from an EMBL/GenBank/DDBJ whole genome shotgun (WGS) entry which is preliminary data.</text>
</comment>
<accession>F1Z8L4</accession>
<dbReference type="InterPro" id="IPR038186">
    <property type="entry name" value="CHAD_dom_sf"/>
</dbReference>
<feature type="region of interest" description="Disordered" evidence="1">
    <location>
        <begin position="288"/>
        <end position="310"/>
    </location>
</feature>
<dbReference type="Pfam" id="PF05235">
    <property type="entry name" value="CHAD"/>
    <property type="match status" value="1"/>
</dbReference>
<reference evidence="3 4" key="1">
    <citation type="journal article" date="2012" name="J. Bacteriol.">
        <title>Draft Genome Sequence of Novosphingobium nitrogenifigens Y88T.</title>
        <authorList>
            <person name="Strabala T.J."/>
            <person name="Macdonald L."/>
            <person name="Liu V."/>
            <person name="Smit A.M."/>
        </authorList>
    </citation>
    <scope>NUCLEOTIDE SEQUENCE [LARGE SCALE GENOMIC DNA]</scope>
    <source>
        <strain evidence="3 4">DSM 19370</strain>
    </source>
</reference>
<protein>
    <recommendedName>
        <fullName evidence="2">CHAD domain-containing protein</fullName>
    </recommendedName>
</protein>
<dbReference type="AlphaFoldDB" id="F1Z8L4"/>
<dbReference type="InterPro" id="IPR007899">
    <property type="entry name" value="CHAD_dom"/>
</dbReference>
<dbReference type="InParanoid" id="F1Z8L4"/>
<evidence type="ECO:0000313" key="3">
    <source>
        <dbReference type="EMBL" id="EGD59011.1"/>
    </source>
</evidence>
<organism evidence="3 4">
    <name type="scientific">Novosphingobium nitrogenifigens DSM 19370</name>
    <dbReference type="NCBI Taxonomy" id="983920"/>
    <lineage>
        <taxon>Bacteria</taxon>
        <taxon>Pseudomonadati</taxon>
        <taxon>Pseudomonadota</taxon>
        <taxon>Alphaproteobacteria</taxon>
        <taxon>Sphingomonadales</taxon>
        <taxon>Sphingomonadaceae</taxon>
        <taxon>Novosphingobium</taxon>
    </lineage>
</organism>